<sequence length="184" mass="21266">MGKYIDLTGQKFGRWMVIKRSYPNSKWGQPRYLCKCNCGKEKVVDGRDLKNGKSKSCGCIWRETKRLGYGIAGKNALTNNYKSHAIERGIEFNLTIKQFEKLTQQECYYCGTKPNQIIKYKTGFGEYTYNGVDRINNDLGYTPENSVACCKTCNSAKGILTLQEFEDWIKKIHNNLKQKERNKE</sequence>
<dbReference type="AlphaFoldDB" id="A0A6M3XKF4"/>
<organism evidence="1">
    <name type="scientific">viral metagenome</name>
    <dbReference type="NCBI Taxonomy" id="1070528"/>
    <lineage>
        <taxon>unclassified sequences</taxon>
        <taxon>metagenomes</taxon>
        <taxon>organismal metagenomes</taxon>
    </lineage>
</organism>
<protein>
    <submittedName>
        <fullName evidence="1">Putative HNH endonuclease</fullName>
    </submittedName>
</protein>
<keyword evidence="1" id="KW-0255">Endonuclease</keyword>
<accession>A0A6M3XKF4</accession>
<name>A0A6M3XKF4_9ZZZZ</name>
<dbReference type="GO" id="GO:0004519">
    <property type="term" value="F:endonuclease activity"/>
    <property type="evidence" value="ECO:0007669"/>
    <property type="project" value="UniProtKB-KW"/>
</dbReference>
<reference evidence="1" key="1">
    <citation type="submission" date="2020-03" db="EMBL/GenBank/DDBJ databases">
        <title>The deep terrestrial virosphere.</title>
        <authorList>
            <person name="Holmfeldt K."/>
            <person name="Nilsson E."/>
            <person name="Simone D."/>
            <person name="Lopez-Fernandez M."/>
            <person name="Wu X."/>
            <person name="de Brujin I."/>
            <person name="Lundin D."/>
            <person name="Andersson A."/>
            <person name="Bertilsson S."/>
            <person name="Dopson M."/>
        </authorList>
    </citation>
    <scope>NUCLEOTIDE SEQUENCE</scope>
    <source>
        <strain evidence="1">TM448B01259</strain>
    </source>
</reference>
<keyword evidence="1" id="KW-0378">Hydrolase</keyword>
<gene>
    <name evidence="1" type="ORF">TM448B01259_0010</name>
</gene>
<dbReference type="EMBL" id="MT144725">
    <property type="protein sequence ID" value="QJH98289.1"/>
    <property type="molecule type" value="Genomic_DNA"/>
</dbReference>
<proteinExistence type="predicted"/>
<dbReference type="Gene3D" id="3.30.40.220">
    <property type="match status" value="1"/>
</dbReference>
<keyword evidence="1" id="KW-0540">Nuclease</keyword>
<evidence type="ECO:0000313" key="1">
    <source>
        <dbReference type="EMBL" id="QJH98289.1"/>
    </source>
</evidence>